<dbReference type="Gene3D" id="3.40.50.10140">
    <property type="entry name" value="Toll/interleukin-1 receptor homology (TIR) domain"/>
    <property type="match status" value="1"/>
</dbReference>
<dbReference type="SUPFAM" id="SSF52200">
    <property type="entry name" value="Toll/Interleukin receptor TIR domain"/>
    <property type="match status" value="1"/>
</dbReference>
<dbReference type="Pfam" id="PF13676">
    <property type="entry name" value="TIR_2"/>
    <property type="match status" value="1"/>
</dbReference>
<gene>
    <name evidence="3" type="ORF">Sipo8835_12235</name>
</gene>
<feature type="region of interest" description="Disordered" evidence="1">
    <location>
        <begin position="217"/>
        <end position="286"/>
    </location>
</feature>
<dbReference type="EMBL" id="SPAZ01000101">
    <property type="protein sequence ID" value="TQE35795.1"/>
    <property type="molecule type" value="Genomic_DNA"/>
</dbReference>
<dbReference type="InterPro" id="IPR035897">
    <property type="entry name" value="Toll_tir_struct_dom_sf"/>
</dbReference>
<evidence type="ECO:0000259" key="2">
    <source>
        <dbReference type="Pfam" id="PF13676"/>
    </source>
</evidence>
<accession>A0AAE8W6J2</accession>
<feature type="compositionally biased region" description="Low complexity" evidence="1">
    <location>
        <begin position="239"/>
        <end position="260"/>
    </location>
</feature>
<sequence>MGILVTGTMAMWARGTSMRIFISWSGDASRRCAEVLRDWLPYMNPAIEPFVSSQDISKGERGLAKIANKLQDCMYGIVCVTRDNQHAPWINFESGALSKELGETRLAPFLVDLAVKDLSGPIAQFQATEGSSRDEVWALVKSLNDKCEMTVEQDRLAVTFERFWGDLEEKLDAIRSEQMPTAVPEREMPEILNELVALVRDQAKRMSSLEESLAGLQAGNNTSIPGSASASSYGGGGSAPSYGSQQQMSPTMSQPMAPVWPQAPSPPPMGKSPSMMRGFLIDEDDN</sequence>
<feature type="compositionally biased region" description="Pro residues" evidence="1">
    <location>
        <begin position="261"/>
        <end position="270"/>
    </location>
</feature>
<evidence type="ECO:0000256" key="1">
    <source>
        <dbReference type="SAM" id="MobiDB-lite"/>
    </source>
</evidence>
<evidence type="ECO:0000313" key="4">
    <source>
        <dbReference type="Proteomes" id="UP000318720"/>
    </source>
</evidence>
<comment type="caution">
    <text evidence="3">The sequence shown here is derived from an EMBL/GenBank/DDBJ whole genome shotgun (WGS) entry which is preliminary data.</text>
</comment>
<protein>
    <submittedName>
        <fullName evidence="3">TIR domain-containing protein</fullName>
    </submittedName>
</protein>
<feature type="domain" description="TIR" evidence="2">
    <location>
        <begin position="20"/>
        <end position="127"/>
    </location>
</feature>
<reference evidence="3 4" key="1">
    <citation type="submission" date="2019-03" db="EMBL/GenBank/DDBJ databases">
        <title>Comparative genomic analyses of the sweetpotato soil rot pathogen, Streptomyces ipomoeae.</title>
        <authorList>
            <person name="Ruschel Soares N."/>
            <person name="Badger J.H."/>
            <person name="Huguet-Tapia J.C."/>
            <person name="Clark C.A."/>
            <person name="Pettis G.S."/>
        </authorList>
    </citation>
    <scope>NUCLEOTIDE SEQUENCE [LARGE SCALE GENOMIC DNA]</scope>
    <source>
        <strain evidence="3 4">88-35</strain>
    </source>
</reference>
<dbReference type="InterPro" id="IPR000157">
    <property type="entry name" value="TIR_dom"/>
</dbReference>
<proteinExistence type="predicted"/>
<name>A0AAE8W6J2_9ACTN</name>
<dbReference type="AlphaFoldDB" id="A0AAE8W6J2"/>
<dbReference type="Proteomes" id="UP000318720">
    <property type="component" value="Unassembled WGS sequence"/>
</dbReference>
<dbReference type="GO" id="GO:0007165">
    <property type="term" value="P:signal transduction"/>
    <property type="evidence" value="ECO:0007669"/>
    <property type="project" value="InterPro"/>
</dbReference>
<evidence type="ECO:0000313" key="3">
    <source>
        <dbReference type="EMBL" id="TQE35795.1"/>
    </source>
</evidence>
<organism evidence="3 4">
    <name type="scientific">Streptomyces ipomoeae</name>
    <dbReference type="NCBI Taxonomy" id="103232"/>
    <lineage>
        <taxon>Bacteria</taxon>
        <taxon>Bacillati</taxon>
        <taxon>Actinomycetota</taxon>
        <taxon>Actinomycetes</taxon>
        <taxon>Kitasatosporales</taxon>
        <taxon>Streptomycetaceae</taxon>
        <taxon>Streptomyces</taxon>
    </lineage>
</organism>